<dbReference type="InterPro" id="IPR050309">
    <property type="entry name" value="Type-B_Carboxylest/Lipase"/>
</dbReference>
<keyword evidence="2 3" id="KW-0378">Hydrolase</keyword>
<dbReference type="EMBL" id="CAVNYO010000419">
    <property type="protein sequence ID" value="CAK5277052.1"/>
    <property type="molecule type" value="Genomic_DNA"/>
</dbReference>
<protein>
    <recommendedName>
        <fullName evidence="3">Carboxylic ester hydrolase</fullName>
        <ecNumber evidence="3">3.1.1.-</ecNumber>
    </recommendedName>
</protein>
<feature type="domain" description="Carboxylesterase type B" evidence="4">
    <location>
        <begin position="36"/>
        <end position="557"/>
    </location>
</feature>
<evidence type="ECO:0000256" key="2">
    <source>
        <dbReference type="ARBA" id="ARBA00022801"/>
    </source>
</evidence>
<feature type="non-terminal residue" evidence="5">
    <location>
        <position position="1"/>
    </location>
</feature>
<reference evidence="5" key="1">
    <citation type="submission" date="2023-11" db="EMBL/GenBank/DDBJ databases">
        <authorList>
            <person name="De Vega J J."/>
            <person name="De Vega J J."/>
        </authorList>
    </citation>
    <scope>NUCLEOTIDE SEQUENCE</scope>
</reference>
<dbReference type="Pfam" id="PF00135">
    <property type="entry name" value="COesterase"/>
    <property type="match status" value="1"/>
</dbReference>
<dbReference type="InterPro" id="IPR019819">
    <property type="entry name" value="Carboxylesterase_B_CS"/>
</dbReference>
<dbReference type="PROSITE" id="PS00122">
    <property type="entry name" value="CARBOXYLESTERASE_B_1"/>
    <property type="match status" value="1"/>
</dbReference>
<dbReference type="Proteomes" id="UP001295794">
    <property type="component" value="Unassembled WGS sequence"/>
</dbReference>
<dbReference type="Gene3D" id="3.40.50.1820">
    <property type="entry name" value="alpha/beta hydrolase"/>
    <property type="match status" value="1"/>
</dbReference>
<accession>A0AAD2HN59</accession>
<dbReference type="InterPro" id="IPR029058">
    <property type="entry name" value="AB_hydrolase_fold"/>
</dbReference>
<feature type="chain" id="PRO_5041772563" description="Carboxylic ester hydrolase" evidence="3">
    <location>
        <begin position="35"/>
        <end position="567"/>
    </location>
</feature>
<dbReference type="PANTHER" id="PTHR11559">
    <property type="entry name" value="CARBOXYLESTERASE"/>
    <property type="match status" value="1"/>
</dbReference>
<gene>
    <name evidence="5" type="ORF">MYCIT1_LOCUS25842</name>
</gene>
<evidence type="ECO:0000259" key="4">
    <source>
        <dbReference type="Pfam" id="PF00135"/>
    </source>
</evidence>
<feature type="signal peptide" evidence="3">
    <location>
        <begin position="1"/>
        <end position="34"/>
    </location>
</feature>
<sequence>IAKTGSQRTAALSPSPMISPTLSTLLLFALGARGTPSVKLGKTTVVGTTLPTYGQELFAGIPYAEPPVGQLRFAPPVLTTSLNGSSFNATQFGPACLQPTGTTTPHSLPADGLISEDCLTVNVIRPTGVNSTSNLPVMFWTYGGGFFNGASIVYNGSAIVAQSVERGTPVIYVNFNYRLGPLGWPQGQEAMDIGVVNLGLKDQLAALEWVQKNIAKFGGDKRKVLVFGESAGSMMTSMQFLNSRLDKYARAAILQSGSQASPGLFDAARRDNIWSLFVGAVPSCASLAGSNSTFSCLRQNATSAELLSGFLATMSQANDRFPWDPVIDGPGGLIPELPSLMLAKGEFSKLPFIAGTNMDEGTVFANAQLNSTAEINATMIAGRSPSISPAELQTSILRILELYPDNPSLESPYGTGNDTFGLSSQYKRYAAIDGDMDFHSQRRLWINTAANASVPTYGYLFTQPQPQQAARLGVSHGSDIDYILGKPTDQSASSLLISRLMIDYWVSFATSLTPNDGLGIQRAEWKQFTPTAKSLLQLNGDNVTMIPDTYREEQIAFINSNPQIWRH</sequence>
<dbReference type="AlphaFoldDB" id="A0AAD2HN59"/>
<keyword evidence="3" id="KW-0732">Signal</keyword>
<evidence type="ECO:0000256" key="3">
    <source>
        <dbReference type="RuleBase" id="RU361235"/>
    </source>
</evidence>
<dbReference type="EC" id="3.1.1.-" evidence="3"/>
<evidence type="ECO:0000313" key="6">
    <source>
        <dbReference type="Proteomes" id="UP001295794"/>
    </source>
</evidence>
<comment type="caution">
    <text evidence="5">The sequence shown here is derived from an EMBL/GenBank/DDBJ whole genome shotgun (WGS) entry which is preliminary data.</text>
</comment>
<dbReference type="InterPro" id="IPR019826">
    <property type="entry name" value="Carboxylesterase_B_AS"/>
</dbReference>
<organism evidence="5 6">
    <name type="scientific">Mycena citricolor</name>
    <dbReference type="NCBI Taxonomy" id="2018698"/>
    <lineage>
        <taxon>Eukaryota</taxon>
        <taxon>Fungi</taxon>
        <taxon>Dikarya</taxon>
        <taxon>Basidiomycota</taxon>
        <taxon>Agaricomycotina</taxon>
        <taxon>Agaricomycetes</taxon>
        <taxon>Agaricomycetidae</taxon>
        <taxon>Agaricales</taxon>
        <taxon>Marasmiineae</taxon>
        <taxon>Mycenaceae</taxon>
        <taxon>Mycena</taxon>
    </lineage>
</organism>
<name>A0AAD2HN59_9AGAR</name>
<dbReference type="GO" id="GO:0016787">
    <property type="term" value="F:hydrolase activity"/>
    <property type="evidence" value="ECO:0007669"/>
    <property type="project" value="UniProtKB-KW"/>
</dbReference>
<proteinExistence type="inferred from homology"/>
<dbReference type="InterPro" id="IPR002018">
    <property type="entry name" value="CarbesteraseB"/>
</dbReference>
<comment type="similarity">
    <text evidence="1 3">Belongs to the type-B carboxylesterase/lipase family.</text>
</comment>
<dbReference type="SUPFAM" id="SSF53474">
    <property type="entry name" value="alpha/beta-Hydrolases"/>
    <property type="match status" value="1"/>
</dbReference>
<keyword evidence="6" id="KW-1185">Reference proteome</keyword>
<evidence type="ECO:0000313" key="5">
    <source>
        <dbReference type="EMBL" id="CAK5277052.1"/>
    </source>
</evidence>
<dbReference type="PROSITE" id="PS00941">
    <property type="entry name" value="CARBOXYLESTERASE_B_2"/>
    <property type="match status" value="1"/>
</dbReference>
<evidence type="ECO:0000256" key="1">
    <source>
        <dbReference type="ARBA" id="ARBA00005964"/>
    </source>
</evidence>